<dbReference type="Pfam" id="PF17951">
    <property type="entry name" value="FAS_meander"/>
    <property type="match status" value="1"/>
</dbReference>
<dbReference type="Proteomes" id="UP000782241">
    <property type="component" value="Unassembled WGS sequence"/>
</dbReference>
<feature type="region of interest" description="Disordered" evidence="28">
    <location>
        <begin position="338"/>
        <end position="365"/>
    </location>
</feature>
<dbReference type="EMBL" id="JAGPUO010000032">
    <property type="protein sequence ID" value="KAG5655229.1"/>
    <property type="molecule type" value="Genomic_DNA"/>
</dbReference>
<comment type="caution">
    <text evidence="30">The sequence shown here is derived from an EMBL/GenBank/DDBJ whole genome shotgun (WGS) entry which is preliminary data.</text>
</comment>
<dbReference type="EC" id="1.3.1.9" evidence="5"/>
<dbReference type="SUPFAM" id="SSF54637">
    <property type="entry name" value="Thioesterase/thiol ester dehydrase-isomerase"/>
    <property type="match status" value="2"/>
</dbReference>
<evidence type="ECO:0000256" key="3">
    <source>
        <dbReference type="ARBA" id="ARBA00012480"/>
    </source>
</evidence>
<dbReference type="SUPFAM" id="SSF52151">
    <property type="entry name" value="FabD/lysophospholipase-like"/>
    <property type="match status" value="2"/>
</dbReference>
<keyword evidence="17" id="KW-0275">Fatty acid biosynthesis</keyword>
<dbReference type="InterPro" id="IPR041099">
    <property type="entry name" value="FAS1_N"/>
</dbReference>
<feature type="non-terminal residue" evidence="30">
    <location>
        <position position="1"/>
    </location>
</feature>
<dbReference type="Gene3D" id="1.20.1050.120">
    <property type="match status" value="1"/>
</dbReference>
<dbReference type="Gene3D" id="3.20.20.70">
    <property type="entry name" value="Aldolase class I"/>
    <property type="match status" value="2"/>
</dbReference>
<feature type="domain" description="Malonyl-CoA:ACP transacylase (MAT)" evidence="29">
    <location>
        <begin position="1715"/>
        <end position="2105"/>
    </location>
</feature>
<dbReference type="Gene3D" id="3.40.366.10">
    <property type="entry name" value="Malonyl-Coenzyme A Acyl Carrier Protein, domain 2"/>
    <property type="match status" value="3"/>
</dbReference>
<keyword evidence="9" id="KW-0444">Lipid biosynthesis</keyword>
<evidence type="ECO:0000256" key="8">
    <source>
        <dbReference type="ARBA" id="ARBA00013258"/>
    </source>
</evidence>
<comment type="catalytic activity">
    <reaction evidence="21">
        <text>holo-[ACP] + malonyl-CoA = malonyl-[ACP] + CoA</text>
        <dbReference type="Rhea" id="RHEA:41792"/>
        <dbReference type="Rhea" id="RHEA-COMP:9623"/>
        <dbReference type="Rhea" id="RHEA-COMP:9685"/>
        <dbReference type="ChEBI" id="CHEBI:57287"/>
        <dbReference type="ChEBI" id="CHEBI:57384"/>
        <dbReference type="ChEBI" id="CHEBI:64479"/>
        <dbReference type="ChEBI" id="CHEBI:78449"/>
        <dbReference type="EC" id="2.3.1.39"/>
    </reaction>
</comment>
<gene>
    <name evidence="30" type="ORF">KAF25_001982</name>
</gene>
<dbReference type="EC" id="2.3.1.39" evidence="8"/>
<evidence type="ECO:0000256" key="17">
    <source>
        <dbReference type="ARBA" id="ARBA00023160"/>
    </source>
</evidence>
<dbReference type="Pfam" id="PF00698">
    <property type="entry name" value="Acyl_transf_1"/>
    <property type="match status" value="1"/>
</dbReference>
<dbReference type="GO" id="GO:0019171">
    <property type="term" value="F:(3R)-hydroxyacyl-[acyl-carrier-protein] dehydratase activity"/>
    <property type="evidence" value="ECO:0007669"/>
    <property type="project" value="UniProtKB-EC"/>
</dbReference>
<dbReference type="PANTHER" id="PTHR10982:SF21">
    <property type="entry name" value="FATTY ACID SYNTHASE SUBUNIT BETA"/>
    <property type="match status" value="1"/>
</dbReference>
<evidence type="ECO:0000256" key="9">
    <source>
        <dbReference type="ARBA" id="ARBA00022516"/>
    </source>
</evidence>
<dbReference type="EC" id="3.1.2.14" evidence="3"/>
<feature type="compositionally biased region" description="Basic and acidic residues" evidence="28">
    <location>
        <begin position="349"/>
        <end position="359"/>
    </location>
</feature>
<dbReference type="GO" id="GO:0004318">
    <property type="term" value="F:enoyl-[acyl-carrier-protein] reductase (NADH) activity"/>
    <property type="evidence" value="ECO:0007669"/>
    <property type="project" value="UniProtKB-EC"/>
</dbReference>
<evidence type="ECO:0000256" key="25">
    <source>
        <dbReference type="ARBA" id="ARBA00058855"/>
    </source>
</evidence>
<dbReference type="GO" id="GO:0004314">
    <property type="term" value="F:[acyl-carrier-protein] S-malonyltransferase activity"/>
    <property type="evidence" value="ECO:0007669"/>
    <property type="project" value="UniProtKB-EC"/>
</dbReference>
<dbReference type="SMART" id="SM00827">
    <property type="entry name" value="PKS_AT"/>
    <property type="match status" value="1"/>
</dbReference>
<dbReference type="Pfam" id="PF16073">
    <property type="entry name" value="SAT"/>
    <property type="match status" value="1"/>
</dbReference>
<comment type="catalytic activity">
    <reaction evidence="24">
        <text>holo-[ACP] + acetyl-CoA = acetyl-[ACP] + CoA</text>
        <dbReference type="Rhea" id="RHEA:41788"/>
        <dbReference type="Rhea" id="RHEA-COMP:9621"/>
        <dbReference type="Rhea" id="RHEA-COMP:9685"/>
        <dbReference type="ChEBI" id="CHEBI:57287"/>
        <dbReference type="ChEBI" id="CHEBI:57288"/>
        <dbReference type="ChEBI" id="CHEBI:64479"/>
        <dbReference type="ChEBI" id="CHEBI:78446"/>
        <dbReference type="EC" id="2.3.1.38"/>
    </reaction>
</comment>
<dbReference type="GO" id="GO:0005835">
    <property type="term" value="C:fatty acid synthase complex"/>
    <property type="evidence" value="ECO:0007669"/>
    <property type="project" value="InterPro"/>
</dbReference>
<keyword evidence="11" id="KW-0378">Hydrolase</keyword>
<dbReference type="FunFam" id="3.40.366.10:FF:000006">
    <property type="entry name" value="Fatty acid synthase beta subunit dehydratase"/>
    <property type="match status" value="1"/>
</dbReference>
<dbReference type="Gene3D" id="6.20.240.10">
    <property type="match status" value="1"/>
</dbReference>
<dbReference type="Pfam" id="PF22235">
    <property type="entry name" value="FAS1_thioest_ins"/>
    <property type="match status" value="1"/>
</dbReference>
<evidence type="ECO:0000256" key="28">
    <source>
        <dbReference type="SAM" id="MobiDB-lite"/>
    </source>
</evidence>
<dbReference type="Pfam" id="PF17828">
    <property type="entry name" value="FAS_N"/>
    <property type="match status" value="1"/>
</dbReference>
<dbReference type="Pfam" id="PF08354">
    <property type="entry name" value="Fas1-AflB-like_hel"/>
    <property type="match status" value="1"/>
</dbReference>
<dbReference type="PANTHER" id="PTHR10982">
    <property type="entry name" value="MALONYL COA-ACYL CARRIER PROTEIN TRANSACYLASE"/>
    <property type="match status" value="1"/>
</dbReference>
<dbReference type="InterPro" id="IPR016035">
    <property type="entry name" value="Acyl_Trfase/lysoPLipase"/>
</dbReference>
<dbReference type="Gene3D" id="3.30.70.2430">
    <property type="match status" value="1"/>
</dbReference>
<dbReference type="Gene3D" id="6.10.60.10">
    <property type="match status" value="1"/>
</dbReference>
<keyword evidence="10" id="KW-0808">Transferase</keyword>
<evidence type="ECO:0000256" key="26">
    <source>
        <dbReference type="ARBA" id="ARBA00068309"/>
    </source>
</evidence>
<dbReference type="Gene3D" id="3.30.1120.100">
    <property type="match status" value="1"/>
</dbReference>
<evidence type="ECO:0000256" key="27">
    <source>
        <dbReference type="PIRSR" id="PIRSR005562-1"/>
    </source>
</evidence>
<comment type="function">
    <text evidence="25">Fatty acid synthetase catalyzes the formation of long-chain fatty acids from acetyl-CoA, malonyl-CoA and NADPH. The beta subunit contains domains for: [acyl-carrier-protein] acetyltransferase and malonyltransferase, S-acyl fatty acid synthase thioesterase, enoyl-[acyl-carrier-protein] reductase, and 3-hydroxypalmitoyl-[acyl-carrier-protein] dehydratase.</text>
</comment>
<comment type="similarity">
    <text evidence="2">Belongs to the fungal fatty acid synthetase subunit beta family.</text>
</comment>
<accession>A0A9P7KMJ2</accession>
<evidence type="ECO:0000256" key="22">
    <source>
        <dbReference type="ARBA" id="ARBA00048536"/>
    </source>
</evidence>
<comment type="catalytic activity">
    <reaction evidence="23">
        <text>a 2,3-saturated acyl-[ACP] + NAD(+) = a (2E)-enoyl-[ACP] + NADH + H(+)</text>
        <dbReference type="Rhea" id="RHEA:10240"/>
        <dbReference type="Rhea" id="RHEA-COMP:9925"/>
        <dbReference type="Rhea" id="RHEA-COMP:9926"/>
        <dbReference type="ChEBI" id="CHEBI:15378"/>
        <dbReference type="ChEBI" id="CHEBI:57540"/>
        <dbReference type="ChEBI" id="CHEBI:57945"/>
        <dbReference type="ChEBI" id="CHEBI:78784"/>
        <dbReference type="ChEBI" id="CHEBI:78785"/>
        <dbReference type="EC" id="1.3.1.9"/>
    </reaction>
</comment>
<keyword evidence="12" id="KW-0276">Fatty acid metabolism</keyword>
<dbReference type="InterPro" id="IPR029069">
    <property type="entry name" value="HotDog_dom_sf"/>
</dbReference>
<feature type="active site" description="For malonyltransferase activity" evidence="27">
    <location>
        <position position="1859"/>
    </location>
</feature>
<dbReference type="Pfam" id="PF13452">
    <property type="entry name" value="FAS1_DH_region"/>
    <property type="match status" value="1"/>
</dbReference>
<evidence type="ECO:0000259" key="29">
    <source>
        <dbReference type="SMART" id="SM00827"/>
    </source>
</evidence>
<reference evidence="30" key="1">
    <citation type="submission" date="2021-04" db="EMBL/GenBank/DDBJ databases">
        <title>Draft genome of Fusarium avenaceum strain F156N33, isolated from an atmospheric sample in Virginia.</title>
        <authorList>
            <person name="Yang S."/>
            <person name="Vinatzer B.A."/>
            <person name="Coleman J."/>
        </authorList>
    </citation>
    <scope>NUCLEOTIDE SEQUENCE</scope>
    <source>
        <strain evidence="30">F156N33</strain>
    </source>
</reference>
<proteinExistence type="inferred from homology"/>
<evidence type="ECO:0000313" key="31">
    <source>
        <dbReference type="Proteomes" id="UP000782241"/>
    </source>
</evidence>
<dbReference type="InterPro" id="IPR014043">
    <property type="entry name" value="Acyl_transferase_dom"/>
</dbReference>
<evidence type="ECO:0000256" key="6">
    <source>
        <dbReference type="ARBA" id="ARBA00013167"/>
    </source>
</evidence>
<organism evidence="30 31">
    <name type="scientific">Fusarium avenaceum</name>
    <dbReference type="NCBI Taxonomy" id="40199"/>
    <lineage>
        <taxon>Eukaryota</taxon>
        <taxon>Fungi</taxon>
        <taxon>Dikarya</taxon>
        <taxon>Ascomycota</taxon>
        <taxon>Pezizomycotina</taxon>
        <taxon>Sordariomycetes</taxon>
        <taxon>Hypocreomycetidae</taxon>
        <taxon>Hypocreales</taxon>
        <taxon>Nectriaceae</taxon>
        <taxon>Fusarium</taxon>
        <taxon>Fusarium tricinctum species complex</taxon>
    </lineage>
</organism>
<evidence type="ECO:0000256" key="14">
    <source>
        <dbReference type="ARBA" id="ARBA00023002"/>
    </source>
</evidence>
<evidence type="ECO:0000256" key="11">
    <source>
        <dbReference type="ARBA" id="ARBA00022801"/>
    </source>
</evidence>
<keyword evidence="31" id="KW-1185">Reference proteome</keyword>
<dbReference type="InterPro" id="IPR032088">
    <property type="entry name" value="SAT"/>
</dbReference>
<dbReference type="InterPro" id="IPR016452">
    <property type="entry name" value="Fas1/AflB-like"/>
</dbReference>
<evidence type="ECO:0000256" key="4">
    <source>
        <dbReference type="ARBA" id="ARBA00012878"/>
    </source>
</evidence>
<dbReference type="FunFam" id="3.30.1120.100:FF:000001">
    <property type="entry name" value="Fatty acid synthase beta subunit dehydratase"/>
    <property type="match status" value="1"/>
</dbReference>
<dbReference type="InterPro" id="IPR050830">
    <property type="entry name" value="Fungal_FAS"/>
</dbReference>
<keyword evidence="18" id="KW-0456">Lyase</keyword>
<dbReference type="GO" id="GO:0004312">
    <property type="term" value="F:fatty acid synthase activity"/>
    <property type="evidence" value="ECO:0007669"/>
    <property type="project" value="InterPro"/>
</dbReference>
<evidence type="ECO:0000256" key="10">
    <source>
        <dbReference type="ARBA" id="ARBA00022679"/>
    </source>
</evidence>
<keyword evidence="14" id="KW-0560">Oxidoreductase</keyword>
<dbReference type="Gene3D" id="1.20.930.70">
    <property type="match status" value="1"/>
</dbReference>
<keyword evidence="16" id="KW-0443">Lipid metabolism</keyword>
<dbReference type="FunFam" id="3.20.20.70:FF:000078">
    <property type="entry name" value="Fatty acid synthase beta subunit dehydratase"/>
    <property type="match status" value="1"/>
</dbReference>
<evidence type="ECO:0000256" key="23">
    <source>
        <dbReference type="ARBA" id="ARBA00048572"/>
    </source>
</evidence>
<keyword evidence="19" id="KW-0511">Multifunctional enzyme</keyword>
<evidence type="ECO:0000256" key="19">
    <source>
        <dbReference type="ARBA" id="ARBA00023268"/>
    </source>
</evidence>
<keyword evidence="15" id="KW-0520">NAD</keyword>
<dbReference type="InterPro" id="IPR039569">
    <property type="entry name" value="FAS1-like_DH_region"/>
</dbReference>
<keyword evidence="13" id="KW-0521">NADP</keyword>
<comment type="catalytic activity">
    <reaction evidence="20">
        <text>acetyl-CoA + n malonyl-CoA + 2n NADPH + 4n H(+) = a long-chain-acyl-CoA + n CoA + n CO2 + 2n NADP(+).</text>
        <dbReference type="EC" id="2.3.1.86"/>
    </reaction>
</comment>
<dbReference type="CDD" id="cd03447">
    <property type="entry name" value="FAS_MaoC"/>
    <property type="match status" value="1"/>
</dbReference>
<feature type="compositionally biased region" description="Polar residues" evidence="28">
    <location>
        <begin position="338"/>
        <end position="347"/>
    </location>
</feature>
<dbReference type="GO" id="GO:0004321">
    <property type="term" value="F:fatty-acyl-CoA synthase activity"/>
    <property type="evidence" value="ECO:0007669"/>
    <property type="project" value="UniProtKB-EC"/>
</dbReference>
<dbReference type="EC" id="2.3.1.86" evidence="4"/>
<evidence type="ECO:0000256" key="20">
    <source>
        <dbReference type="ARBA" id="ARBA00048237"/>
    </source>
</evidence>
<evidence type="ECO:0000256" key="21">
    <source>
        <dbReference type="ARBA" id="ARBA00048462"/>
    </source>
</evidence>
<evidence type="ECO:0000313" key="30">
    <source>
        <dbReference type="EMBL" id="KAG5655229.1"/>
    </source>
</evidence>
<dbReference type="GO" id="GO:0006633">
    <property type="term" value="P:fatty acid biosynthetic process"/>
    <property type="evidence" value="ECO:0007669"/>
    <property type="project" value="UniProtKB-KW"/>
</dbReference>
<dbReference type="Pfam" id="PF01575">
    <property type="entry name" value="MaoC_dehydratas"/>
    <property type="match status" value="1"/>
</dbReference>
<name>A0A9P7KMJ2_9HYPO</name>
<dbReference type="EC" id="4.2.1.59" evidence="6"/>
<dbReference type="PRINTS" id="PR01483">
    <property type="entry name" value="FASYNTHASE"/>
</dbReference>
<dbReference type="InterPro" id="IPR003965">
    <property type="entry name" value="Fatty_acid_synthase"/>
</dbReference>
<sequence>NLYTTEMRDYGTWIEPAISGGPVLTASSGCPMTLQYGSLQTVLIVPTTLHAFAVQLKDQFIMSLSHHTGSTDEDDAPLSAAGLMAGYLGYVADQTKEQYDSGEQNSHQALLNIVLDGFERGFLKGNNVHLLAADLPDALTGQRAVIRSYYRAKHVSRRNCVGMNEKSTGSALLRAVTDKSAVIYTIFGGQGNDEDYFTELRQSYSTYQPLVDELLTRCSQLLQRLSANPKVAELYPRGLDVMAWLQDEKATPQADYLVSASVSCPLIGLVQLVHYEVTCRVLGIHPGVLRDLSKGTTGHSQGIVIAAITAAADSWESWRELTASALTILFWIGARSQQGFSSNSVSPSMRRDSRDHGEGEPTPMLSIRDLPRAQVEKHIAEMNRHLPDDSHISTALINNPSHLVISGPPACLCALNARLRKVKAPKGLEQNRVPFRRRQAYFTSRFLPVTVPFHSQYLSGATQLINEDLKDVMISPKALGIPVHDTITGEDMRQIPGSTIVHALVRLVTLDSVDWVKATSFPHATHLLEFGPGGSSGIGVLTARNLEGTGIFVILAGSLGGNSDIVGYKHEVFDHRSVTYSKSWAEEFGPRLAKIKSTRRMCVDTKLSRLLGLPPVLVAGMTPSTVAWDFVAATMKAGYYIELAGGGYRNPEDMSEAVANIENSMTAGQGININLIYANPAALSWQIPLVRRLCAKGVPIQGLTIGAGVPSLEVAQGYIDTIGLRYICFKPGSVDAIQAVVEIAKTRPTFPIILQWTGGRGGGHHSFEDLHDPILATYGRIRLQKNIIIVAGSGFGGGEDTYPYLTGEWSEKYGRPRMPFDGCLLGSRVMVAKEAHTSPAVKHAIVNTPGVSDADWERSYDGSTGGVITVRSEMGEPIHKLATRGVMFWAEMDKTVFSLPNNKRVAELKRNRRYIIERLNNDFQKVWFGRDADDRPCDLEDMTYTEVVQRLVSLMYVREESRWIDPSYMTFVGDFIRRVEDRFANRPDRTSLLLDYSKLTTPYPAVRDILACYPESEKQLLHPQDVEFFLAMCRRRKMKPVNFIPALDDDFEYYFKKDSLWQSEDLAAVYDQDVQRVCILQGPVAVKHSTIVDEPIRSILDGIHDLHIAYLTRDRYGDEETTIPVVEGLGGIRLGYDRLTQTASEGPAVSYGDGSHEDICTYTLPEFSAATMPSMESWLDLLAGPEGNWRHALFSSEVVLHGKRLRANPLRRVLVPSHGLSVEIHHPNDLAKTRIIVKEQQRALGSPYKEVMGIMLTSEGEIEVSLIHHLAASEAPVRLSLRFTYHPETGNVPIHEVMDDRNGRINEFYWRTWFGDKPLELDAQIDTVFDGGKSVISAKDIRDFVRVVGNISEVSAEPNLVNAPMDFCMVVGWRAIMKAVFAQTIGGDLLRLVHLSNEFRKRPGAKPLRSGDEISSSARIQAVTIQDSGKMMEVLGVIEREGEPVVEITSRFLYRGVYTDFENTFHRKDEEPMRLSIASSRDAAVLTSKEWFSSEAGYAVADLLGQTLTFRLQTLLRFENKASDGFSSVHTQGQVLLELENNKVVQVGSVRYEAGRSEGNPVIDFLERHGSPVDECLYFEKPIPLTGRAPLQLRMPANNETYAHVSKDYNPIHVSRVFSLYAELPGTITHGMYTSAAVRGLAEMWVADKTANCFRSFRCSMVDMVLPNDEIEVELHHVGMVSGRKFIKVEAKTKATGHTVLLGEAEVEQPVTTYTFTGQGAQHQGMGMELYTSSAAARDVWDRADRFLVDNYGFSIINIVKNNPRELTVHFGGQQGARIRDNYMAMTFDTVDLDGKVRSQHIFKDIDKNTRSYTYRSPTGLLSATQFTQPALTVMEQASFIDMKSKSLIPPTYSFAGHSLGEFSALVAAADIMSIESLVSVAFYRGLTMQVAVNRDADGRSNYSMCAVNPSKFSSDMPDATLELVVSSIAEETDWLLEIVNHNVKDRQYVVAGDLRALDTLASVTNYLKQQGMDFEEMQSDSFRASLRGVIKGCVDETLKKPTPLELERGFATIPLRGIDVPFHSSFLRYGIESFRKFLLSKVNESAIDPSKLVDRYIPNITARPFELTREYFEYVYSLTHSPRIAAILDSWPAEAAVPRMIPGAV</sequence>
<evidence type="ECO:0000256" key="18">
    <source>
        <dbReference type="ARBA" id="ARBA00023239"/>
    </source>
</evidence>
<comment type="catalytic activity">
    <reaction evidence="22">
        <text>(9Z)-octadecenoyl-[ACP] + H2O = (9Z)-octadecenoate + holo-[ACP] + H(+)</text>
        <dbReference type="Rhea" id="RHEA:15057"/>
        <dbReference type="Rhea" id="RHEA-COMP:9685"/>
        <dbReference type="Rhea" id="RHEA-COMP:9924"/>
        <dbReference type="ChEBI" id="CHEBI:15377"/>
        <dbReference type="ChEBI" id="CHEBI:15378"/>
        <dbReference type="ChEBI" id="CHEBI:30823"/>
        <dbReference type="ChEBI" id="CHEBI:64479"/>
        <dbReference type="ChEBI" id="CHEBI:78783"/>
        <dbReference type="EC" id="3.1.2.14"/>
    </reaction>
</comment>
<evidence type="ECO:0000256" key="1">
    <source>
        <dbReference type="ARBA" id="ARBA00001055"/>
    </source>
</evidence>
<evidence type="ECO:0000256" key="7">
    <source>
        <dbReference type="ARBA" id="ARBA00013256"/>
    </source>
</evidence>
<dbReference type="InterPro" id="IPR002539">
    <property type="entry name" value="MaoC-like_dom"/>
</dbReference>
<dbReference type="InterPro" id="IPR040883">
    <property type="entry name" value="FAS_meander"/>
</dbReference>
<dbReference type="GO" id="GO:0004313">
    <property type="term" value="F:[acyl-carrier-protein] S-acetyltransferase activity"/>
    <property type="evidence" value="ECO:0007669"/>
    <property type="project" value="UniProtKB-EC"/>
</dbReference>
<dbReference type="InterPro" id="IPR013785">
    <property type="entry name" value="Aldolase_TIM"/>
</dbReference>
<dbReference type="InterPro" id="IPR013565">
    <property type="entry name" value="Fas1/AflB-like_central"/>
</dbReference>
<evidence type="ECO:0000256" key="5">
    <source>
        <dbReference type="ARBA" id="ARBA00012996"/>
    </source>
</evidence>
<evidence type="ECO:0000256" key="15">
    <source>
        <dbReference type="ARBA" id="ARBA00023027"/>
    </source>
</evidence>
<comment type="catalytic activity">
    <reaction evidence="1">
        <text>a (3R)-hydroxyacyl-[ACP] = a (2E)-enoyl-[ACP] + H2O</text>
        <dbReference type="Rhea" id="RHEA:13097"/>
        <dbReference type="Rhea" id="RHEA-COMP:9925"/>
        <dbReference type="Rhea" id="RHEA-COMP:9945"/>
        <dbReference type="ChEBI" id="CHEBI:15377"/>
        <dbReference type="ChEBI" id="CHEBI:78784"/>
        <dbReference type="ChEBI" id="CHEBI:78827"/>
        <dbReference type="EC" id="4.2.1.59"/>
    </reaction>
</comment>
<evidence type="ECO:0000256" key="2">
    <source>
        <dbReference type="ARBA" id="ARBA00010009"/>
    </source>
</evidence>
<protein>
    <recommendedName>
        <fullName evidence="26">Fatty acid synthase subunit beta</fullName>
        <ecNumber evidence="5">1.3.1.9</ecNumber>
        <ecNumber evidence="7">2.3.1.38</ecNumber>
        <ecNumber evidence="8">2.3.1.39</ecNumber>
        <ecNumber evidence="4">2.3.1.86</ecNumber>
        <ecNumber evidence="3">3.1.2.14</ecNumber>
        <ecNumber evidence="6">4.2.1.59</ecNumber>
    </recommendedName>
</protein>
<dbReference type="EC" id="2.3.1.38" evidence="7"/>
<dbReference type="GO" id="GO:0016297">
    <property type="term" value="F:fatty acyl-[ACP] hydrolase activity"/>
    <property type="evidence" value="ECO:0007669"/>
    <property type="project" value="UniProtKB-EC"/>
</dbReference>
<dbReference type="InterPro" id="IPR001227">
    <property type="entry name" value="Ac_transferase_dom_sf"/>
</dbReference>
<dbReference type="FunFam" id="1.20.930.70:FF:000001">
    <property type="entry name" value="Fatty acid synthase beta subunit dehydratase"/>
    <property type="match status" value="1"/>
</dbReference>
<dbReference type="Gene3D" id="3.10.129.10">
    <property type="entry name" value="Hotdog Thioesterase"/>
    <property type="match status" value="2"/>
</dbReference>
<dbReference type="FunFam" id="3.40.366.10:FF:000007">
    <property type="entry name" value="Fatty acid synthase beta subunit dehydratase"/>
    <property type="match status" value="1"/>
</dbReference>
<dbReference type="FunFam" id="3.10.129.10:FF:000017">
    <property type="entry name" value="Fatty acid synthase beta subunit dehydratase"/>
    <property type="match status" value="1"/>
</dbReference>
<feature type="active site" description="For acetyltransferase activity" evidence="27">
    <location>
        <position position="300"/>
    </location>
</feature>
<evidence type="ECO:0000256" key="13">
    <source>
        <dbReference type="ARBA" id="ARBA00022857"/>
    </source>
</evidence>
<evidence type="ECO:0000256" key="16">
    <source>
        <dbReference type="ARBA" id="ARBA00023098"/>
    </source>
</evidence>
<evidence type="ECO:0000256" key="24">
    <source>
        <dbReference type="ARBA" id="ARBA00048835"/>
    </source>
</evidence>
<dbReference type="Gene3D" id="6.10.140.1400">
    <property type="match status" value="1"/>
</dbReference>
<evidence type="ECO:0000256" key="12">
    <source>
        <dbReference type="ARBA" id="ARBA00022832"/>
    </source>
</evidence>
<dbReference type="PIRSF" id="PIRSF005562">
    <property type="entry name" value="FAS_yeast_beta"/>
    <property type="match status" value="1"/>
</dbReference>